<keyword evidence="3 5" id="KW-0663">Pyridoxal phosphate</keyword>
<evidence type="ECO:0000256" key="5">
    <source>
        <dbReference type="PIRSR" id="PIRSR006278-2"/>
    </source>
</evidence>
<protein>
    <submittedName>
        <fullName evidence="7">D-cysteine desulfhydrase family protein</fullName>
    </submittedName>
</protein>
<evidence type="ECO:0000256" key="4">
    <source>
        <dbReference type="PIRSR" id="PIRSR006278-1"/>
    </source>
</evidence>
<dbReference type="Proteomes" id="UP000468735">
    <property type="component" value="Unassembled WGS sequence"/>
</dbReference>
<dbReference type="InterPro" id="IPR001926">
    <property type="entry name" value="TrpB-like_PALP"/>
</dbReference>
<dbReference type="OrthoDB" id="9801249at2"/>
<dbReference type="GO" id="GO:1901605">
    <property type="term" value="P:alpha-amino acid metabolic process"/>
    <property type="evidence" value="ECO:0007669"/>
    <property type="project" value="UniProtKB-ARBA"/>
</dbReference>
<comment type="similarity">
    <text evidence="2">Belongs to the ACC deaminase/D-cysteine desulfhydrase family.</text>
</comment>
<proteinExistence type="inferred from homology"/>
<dbReference type="Gene3D" id="3.40.50.1100">
    <property type="match status" value="2"/>
</dbReference>
<dbReference type="RefSeq" id="WP_151566096.1">
    <property type="nucleotide sequence ID" value="NZ_WBMT01000019.1"/>
</dbReference>
<evidence type="ECO:0000256" key="1">
    <source>
        <dbReference type="ARBA" id="ARBA00001933"/>
    </source>
</evidence>
<feature type="active site" description="Nucleophile" evidence="4">
    <location>
        <position position="74"/>
    </location>
</feature>
<gene>
    <name evidence="7" type="ORF">F8566_34675</name>
</gene>
<dbReference type="InterPro" id="IPR036052">
    <property type="entry name" value="TrpB-like_PALP_sf"/>
</dbReference>
<dbReference type="SUPFAM" id="SSF53686">
    <property type="entry name" value="Tryptophan synthase beta subunit-like PLP-dependent enzymes"/>
    <property type="match status" value="1"/>
</dbReference>
<feature type="modified residue" description="N6-(pyridoxal phosphate)lysine" evidence="5">
    <location>
        <position position="47"/>
    </location>
</feature>
<evidence type="ECO:0000259" key="6">
    <source>
        <dbReference type="Pfam" id="PF00291"/>
    </source>
</evidence>
<reference evidence="7 8" key="1">
    <citation type="submission" date="2019-09" db="EMBL/GenBank/DDBJ databases">
        <title>Actinomadura physcomitrii sp. nov., a novel actinomycete isolated from moss [Physcomitrium sphaericum (Ludw) Fuernr].</title>
        <authorList>
            <person name="Zhuang X."/>
            <person name="Liu C."/>
        </authorList>
    </citation>
    <scope>NUCLEOTIDE SEQUENCE [LARGE SCALE GENOMIC DNA]</scope>
    <source>
        <strain evidence="7 8">HMC1</strain>
    </source>
</reference>
<sequence length="317" mass="33562">MIDHPRTVLGHWPTPLEHAPRLTAALGGPQIWIKRDDCTGLAIGGNKTRKLEYLLGQALAEGHTTVVTFGAVQSNHARQTAAACARLGLRCELLLSRLVPRTDTFYETSGNVLLDGLFGARVRFVDGLDETAAALEEIGPAYVIPTGGSNAVGALGYVNAALELAEQMRDADRIVVATSTTGTAAGLLVGLEQAGLETVGEVICVYRPEAETEAELDKLVGETSGLVGVVPRTGGRHVRDDWLGPGYGMPTPEMIEAVRLFARTEGVLLDPVYSGKAAAALVGMVRSGEMGPDETVVFWHTGGSPGLFAYPDVFTER</sequence>
<comment type="caution">
    <text evidence="7">The sequence shown here is derived from an EMBL/GenBank/DDBJ whole genome shotgun (WGS) entry which is preliminary data.</text>
</comment>
<keyword evidence="8" id="KW-1185">Reference proteome</keyword>
<evidence type="ECO:0000313" key="8">
    <source>
        <dbReference type="Proteomes" id="UP000468735"/>
    </source>
</evidence>
<comment type="cofactor">
    <cofactor evidence="1">
        <name>pyridoxal 5'-phosphate</name>
        <dbReference type="ChEBI" id="CHEBI:597326"/>
    </cofactor>
</comment>
<name>A0A6H9YMD2_9ACTN</name>
<dbReference type="EMBL" id="WBMT01000019">
    <property type="protein sequence ID" value="KAB2343293.1"/>
    <property type="molecule type" value="Genomic_DNA"/>
</dbReference>
<evidence type="ECO:0000313" key="7">
    <source>
        <dbReference type="EMBL" id="KAB2343293.1"/>
    </source>
</evidence>
<feature type="domain" description="Tryptophan synthase beta chain-like PALP" evidence="6">
    <location>
        <begin position="10"/>
        <end position="302"/>
    </location>
</feature>
<dbReference type="GO" id="GO:0019148">
    <property type="term" value="F:D-cysteine desulfhydrase activity"/>
    <property type="evidence" value="ECO:0007669"/>
    <property type="project" value="TreeGrafter"/>
</dbReference>
<evidence type="ECO:0000256" key="3">
    <source>
        <dbReference type="ARBA" id="ARBA00022898"/>
    </source>
</evidence>
<dbReference type="Pfam" id="PF00291">
    <property type="entry name" value="PALP"/>
    <property type="match status" value="1"/>
</dbReference>
<dbReference type="AlphaFoldDB" id="A0A6H9YMD2"/>
<evidence type="ECO:0000256" key="2">
    <source>
        <dbReference type="ARBA" id="ARBA00008639"/>
    </source>
</evidence>
<accession>A0A6H9YMD2</accession>
<dbReference type="PANTHER" id="PTHR43780:SF2">
    <property type="entry name" value="1-AMINOCYCLOPROPANE-1-CARBOXYLATE DEAMINASE-RELATED"/>
    <property type="match status" value="1"/>
</dbReference>
<dbReference type="InterPro" id="IPR027278">
    <property type="entry name" value="ACCD_DCysDesulf"/>
</dbReference>
<dbReference type="PANTHER" id="PTHR43780">
    <property type="entry name" value="1-AMINOCYCLOPROPANE-1-CARBOXYLATE DEAMINASE-RELATED"/>
    <property type="match status" value="1"/>
</dbReference>
<dbReference type="PIRSF" id="PIRSF006278">
    <property type="entry name" value="ACCD_DCysDesulf"/>
    <property type="match status" value="1"/>
</dbReference>
<organism evidence="7 8">
    <name type="scientific">Actinomadura rudentiformis</name>
    <dbReference type="NCBI Taxonomy" id="359158"/>
    <lineage>
        <taxon>Bacteria</taxon>
        <taxon>Bacillati</taxon>
        <taxon>Actinomycetota</taxon>
        <taxon>Actinomycetes</taxon>
        <taxon>Streptosporangiales</taxon>
        <taxon>Thermomonosporaceae</taxon>
        <taxon>Actinomadura</taxon>
    </lineage>
</organism>